<protein>
    <submittedName>
        <fullName evidence="2">Uncharacterized protein</fullName>
    </submittedName>
</protein>
<feature type="region of interest" description="Disordered" evidence="1">
    <location>
        <begin position="1"/>
        <end position="23"/>
    </location>
</feature>
<evidence type="ECO:0000313" key="3">
    <source>
        <dbReference type="Proteomes" id="UP000248349"/>
    </source>
</evidence>
<dbReference type="GeneID" id="37076147"/>
<dbReference type="Proteomes" id="UP000248349">
    <property type="component" value="Unassembled WGS sequence"/>
</dbReference>
<proteinExistence type="predicted"/>
<accession>A0A318ZF25</accession>
<feature type="compositionally biased region" description="Polar residues" evidence="1">
    <location>
        <begin position="9"/>
        <end position="23"/>
    </location>
</feature>
<dbReference type="RefSeq" id="XP_025431677.1">
    <property type="nucleotide sequence ID" value="XM_025574919.1"/>
</dbReference>
<reference evidence="2 3" key="1">
    <citation type="submission" date="2016-12" db="EMBL/GenBank/DDBJ databases">
        <title>The genomes of Aspergillus section Nigri reveals drivers in fungal speciation.</title>
        <authorList>
            <consortium name="DOE Joint Genome Institute"/>
            <person name="Vesth T.C."/>
            <person name="Nybo J."/>
            <person name="Theobald S."/>
            <person name="Brandl J."/>
            <person name="Frisvad J.C."/>
            <person name="Nielsen K.F."/>
            <person name="Lyhne E.K."/>
            <person name="Kogle M.E."/>
            <person name="Kuo A."/>
            <person name="Riley R."/>
            <person name="Clum A."/>
            <person name="Nolan M."/>
            <person name="Lipzen A."/>
            <person name="Salamov A."/>
            <person name="Henrissat B."/>
            <person name="Wiebenga A."/>
            <person name="De Vries R.P."/>
            <person name="Grigoriev I.V."/>
            <person name="Mortensen U.H."/>
            <person name="Andersen M.R."/>
            <person name="Baker S.E."/>
        </authorList>
    </citation>
    <scope>NUCLEOTIDE SEQUENCE [LARGE SCALE GENOMIC DNA]</scope>
    <source>
        <strain evidence="2 3">JOP 1030-1</strain>
    </source>
</reference>
<sequence length="277" mass="31142">MPSAYPDTPSFNPLESHSPTTPSTKASNFLATEIYNIGAQPGIRSLPPSPERDFLVLTWGPVVYRTTYSPLSDQLLPLFLRVLSTEVQAAIPRCLPGTRKQLLLLETNYACKVFSDEKQYGHADIGAVRRAFHNWKRAELALPVMELPTRLRVCLVVDEGVVEELAGMVRRREHMVDGETEEGEMIMDDGEKETDGEFESESESGSSYYARCPVIMVEENFPDRRRRDSNPADGVYPGWTKVALSTVVEVLDGLRFGNGLSRYHRPGKVYLGEDRWS</sequence>
<dbReference type="EMBL" id="KZ821230">
    <property type="protein sequence ID" value="PYH45695.1"/>
    <property type="molecule type" value="Genomic_DNA"/>
</dbReference>
<organism evidence="2 3">
    <name type="scientific">Aspergillus saccharolyticus JOP 1030-1</name>
    <dbReference type="NCBI Taxonomy" id="1450539"/>
    <lineage>
        <taxon>Eukaryota</taxon>
        <taxon>Fungi</taxon>
        <taxon>Dikarya</taxon>
        <taxon>Ascomycota</taxon>
        <taxon>Pezizomycotina</taxon>
        <taxon>Eurotiomycetes</taxon>
        <taxon>Eurotiomycetidae</taxon>
        <taxon>Eurotiales</taxon>
        <taxon>Aspergillaceae</taxon>
        <taxon>Aspergillus</taxon>
        <taxon>Aspergillus subgen. Circumdati</taxon>
    </lineage>
</organism>
<evidence type="ECO:0000313" key="2">
    <source>
        <dbReference type="EMBL" id="PYH45695.1"/>
    </source>
</evidence>
<gene>
    <name evidence="2" type="ORF">BP01DRAFT_356327</name>
</gene>
<keyword evidence="3" id="KW-1185">Reference proteome</keyword>
<dbReference type="OrthoDB" id="4520016at2759"/>
<dbReference type="AlphaFoldDB" id="A0A318ZF25"/>
<evidence type="ECO:0000256" key="1">
    <source>
        <dbReference type="SAM" id="MobiDB-lite"/>
    </source>
</evidence>
<name>A0A318ZF25_9EURO</name>
<dbReference type="STRING" id="1450539.A0A318ZF25"/>